<proteinExistence type="predicted"/>
<feature type="compositionally biased region" description="Basic residues" evidence="1">
    <location>
        <begin position="119"/>
        <end position="128"/>
    </location>
</feature>
<keyword evidence="2" id="KW-1133">Transmembrane helix</keyword>
<evidence type="ECO:0000256" key="1">
    <source>
        <dbReference type="SAM" id="MobiDB-lite"/>
    </source>
</evidence>
<feature type="transmembrane region" description="Helical" evidence="2">
    <location>
        <begin position="6"/>
        <end position="28"/>
    </location>
</feature>
<gene>
    <name evidence="3" type="ORF">Ga0061079_1243</name>
</gene>
<keyword evidence="4" id="KW-1185">Reference proteome</keyword>
<sequence>MKFKIIISIFLVIIFCYLLTPYPLNYIAPKENREYKILHLQEDILPKIDSLKTIAAKNVDNIKAKKKVLLNSEEKKNKVLSKLKDEIVLVQKEIEDDLKKDKEIISTNNNNNNNNNNNKSRKNKTSKN</sequence>
<keyword evidence="2" id="KW-0812">Transmembrane</keyword>
<dbReference type="RefSeq" id="WP_055426371.1">
    <property type="nucleotide sequence ID" value="NZ_FCOR01000024.1"/>
</dbReference>
<dbReference type="Proteomes" id="UP000182761">
    <property type="component" value="Unassembled WGS sequence"/>
</dbReference>
<evidence type="ECO:0000313" key="4">
    <source>
        <dbReference type="Proteomes" id="UP000182761"/>
    </source>
</evidence>
<keyword evidence="2" id="KW-0472">Membrane</keyword>
<dbReference type="OrthoDB" id="9993162at2"/>
<evidence type="ECO:0000313" key="3">
    <source>
        <dbReference type="EMBL" id="CVK17214.1"/>
    </source>
</evidence>
<evidence type="ECO:0000256" key="2">
    <source>
        <dbReference type="SAM" id="Phobius"/>
    </source>
</evidence>
<reference evidence="3 4" key="1">
    <citation type="submission" date="2016-01" db="EMBL/GenBank/DDBJ databases">
        <authorList>
            <person name="McClelland M."/>
            <person name="Jain A."/>
            <person name="Saraogi P."/>
            <person name="Mendelson R."/>
            <person name="Westerman R."/>
            <person name="SanMiguel P."/>
            <person name="Csonka L."/>
        </authorList>
    </citation>
    <scope>NUCLEOTIDE SEQUENCE [LARGE SCALE GENOMIC DNA]</scope>
    <source>
        <strain evidence="3 4">R-53146</strain>
    </source>
</reference>
<dbReference type="STRING" id="1586267.GCA_001418685_02080"/>
<name>A0A0X3ASA0_9FLAO</name>
<feature type="compositionally biased region" description="Low complexity" evidence="1">
    <location>
        <begin position="105"/>
        <end position="118"/>
    </location>
</feature>
<dbReference type="AlphaFoldDB" id="A0A0X3ASA0"/>
<feature type="region of interest" description="Disordered" evidence="1">
    <location>
        <begin position="101"/>
        <end position="128"/>
    </location>
</feature>
<accession>A0A0X3ASA0</accession>
<protein>
    <submittedName>
        <fullName evidence="3">Uncharacterized protein</fullName>
    </submittedName>
</protein>
<organism evidence="3 4">
    <name type="scientific">Apibacter mensalis</name>
    <dbReference type="NCBI Taxonomy" id="1586267"/>
    <lineage>
        <taxon>Bacteria</taxon>
        <taxon>Pseudomonadati</taxon>
        <taxon>Bacteroidota</taxon>
        <taxon>Flavobacteriia</taxon>
        <taxon>Flavobacteriales</taxon>
        <taxon>Weeksellaceae</taxon>
        <taxon>Apibacter</taxon>
    </lineage>
</organism>
<dbReference type="EMBL" id="FCOR01000024">
    <property type="protein sequence ID" value="CVK17214.1"/>
    <property type="molecule type" value="Genomic_DNA"/>
</dbReference>